<comment type="caution">
    <text evidence="8">The sequence shown here is derived from an EMBL/GenBank/DDBJ whole genome shotgun (WGS) entry which is preliminary data.</text>
</comment>
<feature type="compositionally biased region" description="Acidic residues" evidence="6">
    <location>
        <begin position="1"/>
        <end position="12"/>
    </location>
</feature>
<evidence type="ECO:0000313" key="8">
    <source>
        <dbReference type="EMBL" id="KAJ3452257.1"/>
    </source>
</evidence>
<comment type="subcellular location">
    <subcellularLocation>
        <location evidence="1">Membrane</location>
        <topology evidence="1">Multi-pass membrane protein</topology>
    </subcellularLocation>
</comment>
<reference evidence="8" key="1">
    <citation type="submission" date="2022-08" db="EMBL/GenBank/DDBJ databases">
        <title>Novel sulphate-reducing endosymbionts in the free-living metamonad Anaeramoeba.</title>
        <authorList>
            <person name="Jerlstrom-Hultqvist J."/>
            <person name="Cepicka I."/>
            <person name="Gallot-Lavallee L."/>
            <person name="Salas-Leiva D."/>
            <person name="Curtis B.A."/>
            <person name="Zahonova K."/>
            <person name="Pipaliya S."/>
            <person name="Dacks J."/>
            <person name="Roger A.J."/>
        </authorList>
    </citation>
    <scope>NUCLEOTIDE SEQUENCE</scope>
    <source>
        <strain evidence="8">Busselton2</strain>
    </source>
</reference>
<evidence type="ECO:0000256" key="6">
    <source>
        <dbReference type="SAM" id="MobiDB-lite"/>
    </source>
</evidence>
<keyword evidence="4 7" id="KW-1133">Transmembrane helix</keyword>
<dbReference type="InterPro" id="IPR047623">
    <property type="entry name" value="SatP"/>
</dbReference>
<evidence type="ECO:0000256" key="7">
    <source>
        <dbReference type="SAM" id="Phobius"/>
    </source>
</evidence>
<dbReference type="Pfam" id="PF01184">
    <property type="entry name" value="Gpr1_Fun34_YaaH"/>
    <property type="match status" value="1"/>
</dbReference>
<dbReference type="AlphaFoldDB" id="A0AAV8AHC4"/>
<keyword evidence="3 7" id="KW-0812">Transmembrane</keyword>
<feature type="compositionally biased region" description="Polar residues" evidence="6">
    <location>
        <begin position="13"/>
        <end position="23"/>
    </location>
</feature>
<keyword evidence="5 7" id="KW-0472">Membrane</keyword>
<feature type="transmembrane region" description="Helical" evidence="7">
    <location>
        <begin position="89"/>
        <end position="108"/>
    </location>
</feature>
<sequence length="256" mass="28476">MTNLAFDDESGDNSDLQLQRSTQHKGQTIVIPTSEVTFPETYEMAIVSVPSKVCNPGPIGLFSLCIGCCVLIAADMGWTSSSVLARAPWLFWVPGVAQILAGVLELFANNVFGSFAFVIYGGLWCGLSWTYVHLAYVDMDDSHEELKHFGWICVGFLIFSLILLLASLQLNKTFPLILVSISIALISLIFHIFFGTSSIPTGLFLLFVAIFAYYTAYAIILNTYFQKKVLNVGKPLYSWAKKLQSRQEKKQDMETI</sequence>
<gene>
    <name evidence="8" type="ORF">M0812_04021</name>
</gene>
<evidence type="ECO:0000256" key="4">
    <source>
        <dbReference type="ARBA" id="ARBA00022989"/>
    </source>
</evidence>
<feature type="transmembrane region" description="Helical" evidence="7">
    <location>
        <begin position="203"/>
        <end position="225"/>
    </location>
</feature>
<dbReference type="NCBIfam" id="NF038013">
    <property type="entry name" value="AceTr_1"/>
    <property type="match status" value="1"/>
</dbReference>
<accession>A0AAV8AHC4</accession>
<dbReference type="PANTHER" id="PTHR30178">
    <property type="entry name" value="INNER MEMBRANE PROTEIN YAAH"/>
    <property type="match status" value="1"/>
</dbReference>
<proteinExistence type="inferred from homology"/>
<feature type="transmembrane region" description="Helical" evidence="7">
    <location>
        <begin position="114"/>
        <end position="137"/>
    </location>
</feature>
<dbReference type="PANTHER" id="PTHR30178:SF3">
    <property type="entry name" value="SUCCINATE-ACETATE_PROTON SYMPORTER SATP"/>
    <property type="match status" value="1"/>
</dbReference>
<comment type="similarity">
    <text evidence="2">Belongs to the acetate uptake transporter (AceTr) (TC 2.A.96) family.</text>
</comment>
<organism evidence="8 9">
    <name type="scientific">Anaeramoeba flamelloides</name>
    <dbReference type="NCBI Taxonomy" id="1746091"/>
    <lineage>
        <taxon>Eukaryota</taxon>
        <taxon>Metamonada</taxon>
        <taxon>Anaeramoebidae</taxon>
        <taxon>Anaeramoeba</taxon>
    </lineage>
</organism>
<name>A0AAV8AHC4_9EUKA</name>
<evidence type="ECO:0000256" key="1">
    <source>
        <dbReference type="ARBA" id="ARBA00004141"/>
    </source>
</evidence>
<dbReference type="InterPro" id="IPR000791">
    <property type="entry name" value="Gpr1/Fun34/SatP-like"/>
</dbReference>
<protein>
    <submittedName>
        <fullName evidence="8">Inner membrane protein yaah</fullName>
    </submittedName>
</protein>
<evidence type="ECO:0000256" key="3">
    <source>
        <dbReference type="ARBA" id="ARBA00022692"/>
    </source>
</evidence>
<dbReference type="GO" id="GO:0016020">
    <property type="term" value="C:membrane"/>
    <property type="evidence" value="ECO:0007669"/>
    <property type="project" value="UniProtKB-SubCell"/>
</dbReference>
<feature type="transmembrane region" description="Helical" evidence="7">
    <location>
        <begin position="149"/>
        <end position="168"/>
    </location>
</feature>
<evidence type="ECO:0000256" key="2">
    <source>
        <dbReference type="ARBA" id="ARBA00005587"/>
    </source>
</evidence>
<evidence type="ECO:0000256" key="5">
    <source>
        <dbReference type="ARBA" id="ARBA00023136"/>
    </source>
</evidence>
<dbReference type="Proteomes" id="UP001146793">
    <property type="component" value="Unassembled WGS sequence"/>
</dbReference>
<evidence type="ECO:0000313" key="9">
    <source>
        <dbReference type="Proteomes" id="UP001146793"/>
    </source>
</evidence>
<feature type="region of interest" description="Disordered" evidence="6">
    <location>
        <begin position="1"/>
        <end position="23"/>
    </location>
</feature>
<feature type="transmembrane region" description="Helical" evidence="7">
    <location>
        <begin position="59"/>
        <end position="77"/>
    </location>
</feature>
<feature type="transmembrane region" description="Helical" evidence="7">
    <location>
        <begin position="174"/>
        <end position="194"/>
    </location>
</feature>
<dbReference type="EMBL" id="JANTQA010000008">
    <property type="protein sequence ID" value="KAJ3452257.1"/>
    <property type="molecule type" value="Genomic_DNA"/>
</dbReference>